<evidence type="ECO:0000313" key="2">
    <source>
        <dbReference type="Proteomes" id="UP000324748"/>
    </source>
</evidence>
<comment type="caution">
    <text evidence="1">The sequence shown here is derived from an EMBL/GenBank/DDBJ whole genome shotgun (WGS) entry which is preliminary data.</text>
</comment>
<dbReference type="AlphaFoldDB" id="A0A5B0PB64"/>
<reference evidence="1 2" key="1">
    <citation type="submission" date="2019-05" db="EMBL/GenBank/DDBJ databases">
        <title>Emergence of the Ug99 lineage of the wheat stem rust pathogen through somatic hybridization.</title>
        <authorList>
            <person name="Li F."/>
            <person name="Upadhyaya N.M."/>
            <person name="Sperschneider J."/>
            <person name="Matny O."/>
            <person name="Nguyen-Phuc H."/>
            <person name="Mago R."/>
            <person name="Raley C."/>
            <person name="Miller M.E."/>
            <person name="Silverstein K.A.T."/>
            <person name="Henningsen E."/>
            <person name="Hirsch C.D."/>
            <person name="Visser B."/>
            <person name="Pretorius Z.A."/>
            <person name="Steffenson B.J."/>
            <person name="Schwessinger B."/>
            <person name="Dodds P.N."/>
            <person name="Figueroa M."/>
        </authorList>
    </citation>
    <scope>NUCLEOTIDE SEQUENCE [LARGE SCALE GENOMIC DNA]</scope>
    <source>
        <strain evidence="1">21-0</strain>
    </source>
</reference>
<dbReference type="EMBL" id="VSWC01000066">
    <property type="protein sequence ID" value="KAA1097850.1"/>
    <property type="molecule type" value="Genomic_DNA"/>
</dbReference>
<sequence length="223" mass="25167">MCELREGQNNQESSSELRDDCLTHNKILAYLINDSGSLPCLGYCPSIEQSLLMCELREGQNNQESSSELRDDCLTHNKILAYLINDSGSLPCLGYCPSIEQSLLMCELREGQNNQESSSELRDDCLTHNKILAYLINDSGSLPCLGYCPSIEQSLLMCELREGQNNQESSSELRDDCLTHNKILAYLIDLLIRKRNKLLSSIKIFRGSRSFHSSRPTHLTIND</sequence>
<name>A0A5B0PB64_PUCGR</name>
<keyword evidence="2" id="KW-1185">Reference proteome</keyword>
<proteinExistence type="predicted"/>
<evidence type="ECO:0000313" key="1">
    <source>
        <dbReference type="EMBL" id="KAA1097850.1"/>
    </source>
</evidence>
<organism evidence="1 2">
    <name type="scientific">Puccinia graminis f. sp. tritici</name>
    <dbReference type="NCBI Taxonomy" id="56615"/>
    <lineage>
        <taxon>Eukaryota</taxon>
        <taxon>Fungi</taxon>
        <taxon>Dikarya</taxon>
        <taxon>Basidiomycota</taxon>
        <taxon>Pucciniomycotina</taxon>
        <taxon>Pucciniomycetes</taxon>
        <taxon>Pucciniales</taxon>
        <taxon>Pucciniaceae</taxon>
        <taxon>Puccinia</taxon>
    </lineage>
</organism>
<protein>
    <submittedName>
        <fullName evidence="1">Uncharacterized protein</fullName>
    </submittedName>
</protein>
<gene>
    <name evidence="1" type="ORF">PGT21_021870</name>
</gene>
<dbReference type="Proteomes" id="UP000324748">
    <property type="component" value="Unassembled WGS sequence"/>
</dbReference>
<accession>A0A5B0PB64</accession>